<sequence>MNTFESSPSPAALPVTFIFIENGPSAKPTSLHISTLRDVQISSEHLGITELKRQQWESLKPLIQRVYIEEDKPFHYVADILSNEHGFEPSKRQFLRKMNEWGFRKNVSRSERLKILEAMPRSMHKPALDLKDRRLKPGKLKNWRRRYRDEVKEAPLGLSQVNNRHSESMGYVETQIPLGPDTVESLDASSAQDPCKILAEESGAVPRDTVEMEIFQDVWPFDWSTVDVPGSPGLSRLFKGLEIECATPIPPLSLDSSDLTCLSNSEIRGLSKNCLESPDGDCIQNPTPVPFLFVETSTTNQQQHWTWGGINTVYCMSPWNEVYVFPFSQKARPKALDSKMTYYESLETRQASFESNFAKLKPQFKADNPAVIAIMENLALTYDELSKFKKAELMYRELVSVYHRTLGPQDPRTLGRCIDVVRCVMCQGETVKANSLHQNLRSEIPKIFPPDHPLAISNTGVHAILAESLNQDDTAEKLQRQLLQMNLASAGPRNLVTIHHMTRLAAVMYRKNINEGELLLRTAVQLSADDPIRRDKGRCEAMRSLAYLLGIKGAHQEEYRILIEAVERSSSSLGPRDLAVILLKIQLAWALFRLRRYNESENLFRDLISLYLEGEIERNEEILASAGLGLANVLWWTDRVEEAACWYEKSFEAKYHCYGDDLSNASTICNMLGSCYEQLGRYDDALKLYRQFMDEIRESGNGSVEAIAAELESKILLVEEQIEQFDTSSYTSDQGISGYEPDSSNDEVGAEEKVKRECYRQK</sequence>
<dbReference type="Pfam" id="PF13424">
    <property type="entry name" value="TPR_12"/>
    <property type="match status" value="1"/>
</dbReference>
<dbReference type="OrthoDB" id="3521172at2759"/>
<keyword evidence="4" id="KW-1185">Reference proteome</keyword>
<dbReference type="Pfam" id="PF14420">
    <property type="entry name" value="Clr5"/>
    <property type="match status" value="1"/>
</dbReference>
<feature type="domain" description="Clr5" evidence="2">
    <location>
        <begin position="53"/>
        <end position="105"/>
    </location>
</feature>
<dbReference type="Pfam" id="PF13374">
    <property type="entry name" value="TPR_10"/>
    <property type="match status" value="1"/>
</dbReference>
<name>A0A2J6RJK9_HYAVF</name>
<protein>
    <recommendedName>
        <fullName evidence="2">Clr5 domain-containing protein</fullName>
    </recommendedName>
</protein>
<feature type="region of interest" description="Disordered" evidence="1">
    <location>
        <begin position="726"/>
        <end position="762"/>
    </location>
</feature>
<dbReference type="EMBL" id="KZ613947">
    <property type="protein sequence ID" value="PMD38715.1"/>
    <property type="molecule type" value="Genomic_DNA"/>
</dbReference>
<dbReference type="InterPro" id="IPR025676">
    <property type="entry name" value="Clr5_dom"/>
</dbReference>
<dbReference type="SUPFAM" id="SSF48452">
    <property type="entry name" value="TPR-like"/>
    <property type="match status" value="2"/>
</dbReference>
<feature type="compositionally biased region" description="Polar residues" evidence="1">
    <location>
        <begin position="726"/>
        <end position="735"/>
    </location>
</feature>
<reference evidence="3 4" key="1">
    <citation type="submission" date="2016-04" db="EMBL/GenBank/DDBJ databases">
        <title>A degradative enzymes factory behind the ericoid mycorrhizal symbiosis.</title>
        <authorList>
            <consortium name="DOE Joint Genome Institute"/>
            <person name="Martino E."/>
            <person name="Morin E."/>
            <person name="Grelet G."/>
            <person name="Kuo A."/>
            <person name="Kohler A."/>
            <person name="Daghino S."/>
            <person name="Barry K."/>
            <person name="Choi C."/>
            <person name="Cichocki N."/>
            <person name="Clum A."/>
            <person name="Copeland A."/>
            <person name="Hainaut M."/>
            <person name="Haridas S."/>
            <person name="Labutti K."/>
            <person name="Lindquist E."/>
            <person name="Lipzen A."/>
            <person name="Khouja H.-R."/>
            <person name="Murat C."/>
            <person name="Ohm R."/>
            <person name="Olson A."/>
            <person name="Spatafora J."/>
            <person name="Veneault-Fourrey C."/>
            <person name="Henrissat B."/>
            <person name="Grigoriev I."/>
            <person name="Martin F."/>
            <person name="Perotto S."/>
        </authorList>
    </citation>
    <scope>NUCLEOTIDE SEQUENCE [LARGE SCALE GENOMIC DNA]</scope>
    <source>
        <strain evidence="3 4">F</strain>
    </source>
</reference>
<dbReference type="Proteomes" id="UP000235786">
    <property type="component" value="Unassembled WGS sequence"/>
</dbReference>
<accession>A0A2J6RJK9</accession>
<feature type="compositionally biased region" description="Basic and acidic residues" evidence="1">
    <location>
        <begin position="750"/>
        <end position="762"/>
    </location>
</feature>
<dbReference type="PANTHER" id="PTHR38788:SF3">
    <property type="entry name" value="CLR5 DOMAIN-CONTAINING PROTEIN"/>
    <property type="match status" value="1"/>
</dbReference>
<evidence type="ECO:0000256" key="1">
    <source>
        <dbReference type="SAM" id="MobiDB-lite"/>
    </source>
</evidence>
<evidence type="ECO:0000259" key="2">
    <source>
        <dbReference type="Pfam" id="PF14420"/>
    </source>
</evidence>
<dbReference type="InterPro" id="IPR011990">
    <property type="entry name" value="TPR-like_helical_dom_sf"/>
</dbReference>
<dbReference type="AlphaFoldDB" id="A0A2J6RJK9"/>
<gene>
    <name evidence="3" type="ORF">L207DRAFT_584112</name>
</gene>
<dbReference type="SMART" id="SM00028">
    <property type="entry name" value="TPR"/>
    <property type="match status" value="2"/>
</dbReference>
<proteinExistence type="predicted"/>
<dbReference type="InterPro" id="IPR019734">
    <property type="entry name" value="TPR_rpt"/>
</dbReference>
<dbReference type="STRING" id="1149755.A0A2J6RJK9"/>
<dbReference type="Gene3D" id="1.25.40.10">
    <property type="entry name" value="Tetratricopeptide repeat domain"/>
    <property type="match status" value="2"/>
</dbReference>
<dbReference type="PANTHER" id="PTHR38788">
    <property type="entry name" value="CLR5 DOMAIN-CONTAINING PROTEIN"/>
    <property type="match status" value="1"/>
</dbReference>
<evidence type="ECO:0000313" key="4">
    <source>
        <dbReference type="Proteomes" id="UP000235786"/>
    </source>
</evidence>
<evidence type="ECO:0000313" key="3">
    <source>
        <dbReference type="EMBL" id="PMD38715.1"/>
    </source>
</evidence>
<organism evidence="3 4">
    <name type="scientific">Hyaloscypha variabilis (strain UAMH 11265 / GT02V1 / F)</name>
    <name type="common">Meliniomyces variabilis</name>
    <dbReference type="NCBI Taxonomy" id="1149755"/>
    <lineage>
        <taxon>Eukaryota</taxon>
        <taxon>Fungi</taxon>
        <taxon>Dikarya</taxon>
        <taxon>Ascomycota</taxon>
        <taxon>Pezizomycotina</taxon>
        <taxon>Leotiomycetes</taxon>
        <taxon>Helotiales</taxon>
        <taxon>Hyaloscyphaceae</taxon>
        <taxon>Hyaloscypha</taxon>
        <taxon>Hyaloscypha variabilis</taxon>
    </lineage>
</organism>